<name>A0A9P3GBV6_9APHY</name>
<keyword evidence="3" id="KW-1185">Reference proteome</keyword>
<feature type="compositionally biased region" description="Low complexity" evidence="1">
    <location>
        <begin position="73"/>
        <end position="86"/>
    </location>
</feature>
<dbReference type="Proteomes" id="UP000703269">
    <property type="component" value="Unassembled WGS sequence"/>
</dbReference>
<organism evidence="2 3">
    <name type="scientific">Phanerochaete sordida</name>
    <dbReference type="NCBI Taxonomy" id="48140"/>
    <lineage>
        <taxon>Eukaryota</taxon>
        <taxon>Fungi</taxon>
        <taxon>Dikarya</taxon>
        <taxon>Basidiomycota</taxon>
        <taxon>Agaricomycotina</taxon>
        <taxon>Agaricomycetes</taxon>
        <taxon>Polyporales</taxon>
        <taxon>Phanerochaetaceae</taxon>
        <taxon>Phanerochaete</taxon>
    </lineage>
</organism>
<comment type="caution">
    <text evidence="2">The sequence shown here is derived from an EMBL/GenBank/DDBJ whole genome shotgun (WGS) entry which is preliminary data.</text>
</comment>
<feature type="region of interest" description="Disordered" evidence="1">
    <location>
        <begin position="42"/>
        <end position="155"/>
    </location>
</feature>
<gene>
    <name evidence="2" type="ORF">PsYK624_079560</name>
</gene>
<evidence type="ECO:0000313" key="3">
    <source>
        <dbReference type="Proteomes" id="UP000703269"/>
    </source>
</evidence>
<proteinExistence type="predicted"/>
<accession>A0A9P3GBV6</accession>
<dbReference type="AlphaFoldDB" id="A0A9P3GBV6"/>
<feature type="compositionally biased region" description="Basic residues" evidence="1">
    <location>
        <begin position="94"/>
        <end position="105"/>
    </location>
</feature>
<evidence type="ECO:0000313" key="2">
    <source>
        <dbReference type="EMBL" id="GJE91805.1"/>
    </source>
</evidence>
<sequence length="214" mass="23365">MKQVHHFFPVRLLELSSPLRPYVLLAPCSWHSSCLEARSFDPRKLSSQRVRRTHRSPRQCAPGSAARARDGASARGYAGPRAAHARASAEAHLRSRTRRASRRPPRGVCGAGRYHHDEIATARRRCGRRQPDERGSAQRTAASRGALNAHARSRQPPNLACGARLAAARCPGCRPCARATGGGHRVDSARLFYGFARGSATVQDVAGARTPLRR</sequence>
<dbReference type="EMBL" id="BPQB01000023">
    <property type="protein sequence ID" value="GJE91805.1"/>
    <property type="molecule type" value="Genomic_DNA"/>
</dbReference>
<protein>
    <submittedName>
        <fullName evidence="2">Uncharacterized protein</fullName>
    </submittedName>
</protein>
<reference evidence="2 3" key="1">
    <citation type="submission" date="2021-08" db="EMBL/GenBank/DDBJ databases">
        <title>Draft Genome Sequence of Phanerochaete sordida strain YK-624.</title>
        <authorList>
            <person name="Mori T."/>
            <person name="Dohra H."/>
            <person name="Suzuki T."/>
            <person name="Kawagishi H."/>
            <person name="Hirai H."/>
        </authorList>
    </citation>
    <scope>NUCLEOTIDE SEQUENCE [LARGE SCALE GENOMIC DNA]</scope>
    <source>
        <strain evidence="2 3">YK-624</strain>
    </source>
</reference>
<evidence type="ECO:0000256" key="1">
    <source>
        <dbReference type="SAM" id="MobiDB-lite"/>
    </source>
</evidence>